<reference evidence="1 2" key="1">
    <citation type="submission" date="2015-06" db="EMBL/GenBank/DDBJ databases">
        <title>The Genome Sequence of Enterococcus faecium 131EA1.</title>
        <authorList>
            <consortium name="The Broad Institute Genomics Platform"/>
            <consortium name="The Broad Institute Genome Sequencing Center for Infectious Disease"/>
            <person name="Earl A.M."/>
            <person name="Van Tyne D."/>
            <person name="Lebreton F."/>
            <person name="Saavedra J.T."/>
            <person name="Gilmore M.S."/>
            <person name="Manson Mcguire A."/>
            <person name="Clock S."/>
            <person name="Crupain M."/>
            <person name="Rangan U."/>
            <person name="Young S."/>
            <person name="Abouelleil A."/>
            <person name="Cao P."/>
            <person name="Chapman S.B."/>
            <person name="Griggs A."/>
            <person name="Priest M."/>
            <person name="Shea T."/>
            <person name="Wortman J."/>
            <person name="Nusbaum C."/>
            <person name="Birren B."/>
        </authorList>
    </citation>
    <scope>NUCLEOTIDE SEQUENCE [LARGE SCALE GENOMIC DNA]</scope>
    <source>
        <strain evidence="1 2">131EA1</strain>
    </source>
</reference>
<protein>
    <submittedName>
        <fullName evidence="1">Uncharacterized protein</fullName>
    </submittedName>
</protein>
<accession>A0A366TEK2</accession>
<comment type="caution">
    <text evidence="1">The sequence shown here is derived from an EMBL/GenBank/DDBJ whole genome shotgun (WGS) entry which is preliminary data.</text>
</comment>
<name>A0A366TEK2_ENTFC</name>
<evidence type="ECO:0000313" key="2">
    <source>
        <dbReference type="Proteomes" id="UP000253144"/>
    </source>
</evidence>
<proteinExistence type="predicted"/>
<dbReference type="EMBL" id="LEQJ01000018">
    <property type="protein sequence ID" value="RBS27467.1"/>
    <property type="molecule type" value="Genomic_DNA"/>
</dbReference>
<evidence type="ECO:0000313" key="1">
    <source>
        <dbReference type="EMBL" id="RBS27467.1"/>
    </source>
</evidence>
<dbReference type="RefSeq" id="WP_010721999.1">
    <property type="nucleotide sequence ID" value="NZ_JABCAF010000028.1"/>
</dbReference>
<gene>
    <name evidence="1" type="ORF">EB12_02505</name>
</gene>
<dbReference type="AlphaFoldDB" id="A0A366TEK2"/>
<dbReference type="Proteomes" id="UP000253144">
    <property type="component" value="Unassembled WGS sequence"/>
</dbReference>
<sequence>MDVNINSLITANNVLGEEVTGEIEKILCNVVIIRTFYTREVVKKEELKKKVIF</sequence>
<organism evidence="1 2">
    <name type="scientific">Enterococcus faecium</name>
    <name type="common">Streptococcus faecium</name>
    <dbReference type="NCBI Taxonomy" id="1352"/>
    <lineage>
        <taxon>Bacteria</taxon>
        <taxon>Bacillati</taxon>
        <taxon>Bacillota</taxon>
        <taxon>Bacilli</taxon>
        <taxon>Lactobacillales</taxon>
        <taxon>Enterococcaceae</taxon>
        <taxon>Enterococcus</taxon>
    </lineage>
</organism>